<proteinExistence type="predicted"/>
<keyword evidence="5 6" id="KW-0472">Membrane</keyword>
<dbReference type="AlphaFoldDB" id="K9EW59"/>
<feature type="transmembrane region" description="Helical" evidence="6">
    <location>
        <begin position="12"/>
        <end position="44"/>
    </location>
</feature>
<keyword evidence="9" id="KW-1185">Reference proteome</keyword>
<protein>
    <recommendedName>
        <fullName evidence="7">Major facilitator superfamily (MFS) profile domain-containing protein</fullName>
    </recommendedName>
</protein>
<feature type="transmembrane region" description="Helical" evidence="6">
    <location>
        <begin position="275"/>
        <end position="294"/>
    </location>
</feature>
<dbReference type="InterPro" id="IPR050327">
    <property type="entry name" value="Proton-linked_MCT"/>
</dbReference>
<feature type="transmembrane region" description="Helical" evidence="6">
    <location>
        <begin position="142"/>
        <end position="163"/>
    </location>
</feature>
<sequence length="432" mass="45677">MSQDLKKHDGVYPGWWIVVTGFLAMAIIFPAGLALMSVLIGPIAESFDVPTSTVSIQFSMITLFSMFGSMTSGYFFDKFGMKKTMLASTLIAIIGFLALAFSPTIYLNYVIAAIMGFALPLVTNVGISVIVNVWFGKKLAGNAVGIAMTGSGFGAMILTPVMTQIIENFEASWRAGYIFLAILSTLIVLPFVIFAIKESPEAEGIQKIGTGSPDGESGGSSVKEDSNYGITLSKAKSTAAFYITAFIIIVGSLVGLIFFTIAYEYFVETGFSPEFASILLSVQAAAVIVGKYFMGALSDRTNAFVSTFIVAAFMLAGVLCIMLVNGSQVLAVIAMLLFGIGNAIGTISVPTLTQDVFGNVNYSKIVGLMTTFAGLGAAVGPILTSTILDLSGSFMVPWSVAAGALILALILTVVLSRISKNMEEQRLPSNNQ</sequence>
<organism evidence="8 9">
    <name type="scientific">Alloiococcus otitis ATCC 51267</name>
    <dbReference type="NCBI Taxonomy" id="883081"/>
    <lineage>
        <taxon>Bacteria</taxon>
        <taxon>Bacillati</taxon>
        <taxon>Bacillota</taxon>
        <taxon>Bacilli</taxon>
        <taxon>Lactobacillales</taxon>
        <taxon>Carnobacteriaceae</taxon>
        <taxon>Alloiococcus</taxon>
    </lineage>
</organism>
<evidence type="ECO:0000259" key="7">
    <source>
        <dbReference type="PROSITE" id="PS50850"/>
    </source>
</evidence>
<evidence type="ECO:0000256" key="4">
    <source>
        <dbReference type="ARBA" id="ARBA00022989"/>
    </source>
</evidence>
<dbReference type="InterPro" id="IPR036259">
    <property type="entry name" value="MFS_trans_sf"/>
</dbReference>
<comment type="subcellular location">
    <subcellularLocation>
        <location evidence="1">Cell membrane</location>
        <topology evidence="1">Multi-pass membrane protein</topology>
    </subcellularLocation>
</comment>
<dbReference type="Pfam" id="PF07690">
    <property type="entry name" value="MFS_1"/>
    <property type="match status" value="1"/>
</dbReference>
<feature type="transmembrane region" description="Helical" evidence="6">
    <location>
        <begin position="175"/>
        <end position="196"/>
    </location>
</feature>
<feature type="transmembrane region" description="Helical" evidence="6">
    <location>
        <begin position="239"/>
        <end position="263"/>
    </location>
</feature>
<evidence type="ECO:0000256" key="5">
    <source>
        <dbReference type="ARBA" id="ARBA00023136"/>
    </source>
</evidence>
<gene>
    <name evidence="8" type="ORF">HMPREF9698_01158</name>
</gene>
<feature type="transmembrane region" description="Helical" evidence="6">
    <location>
        <begin position="394"/>
        <end position="416"/>
    </location>
</feature>
<dbReference type="Proteomes" id="UP000009875">
    <property type="component" value="Unassembled WGS sequence"/>
</dbReference>
<feature type="transmembrane region" description="Helical" evidence="6">
    <location>
        <begin position="330"/>
        <end position="353"/>
    </location>
</feature>
<evidence type="ECO:0000256" key="1">
    <source>
        <dbReference type="ARBA" id="ARBA00004651"/>
    </source>
</evidence>
<dbReference type="Gene3D" id="1.20.1250.20">
    <property type="entry name" value="MFS general substrate transporter like domains"/>
    <property type="match status" value="1"/>
</dbReference>
<feature type="transmembrane region" description="Helical" evidence="6">
    <location>
        <begin position="85"/>
        <end position="103"/>
    </location>
</feature>
<evidence type="ECO:0000256" key="6">
    <source>
        <dbReference type="SAM" id="Phobius"/>
    </source>
</evidence>
<dbReference type="GO" id="GO:0005886">
    <property type="term" value="C:plasma membrane"/>
    <property type="evidence" value="ECO:0007669"/>
    <property type="project" value="UniProtKB-SubCell"/>
</dbReference>
<keyword evidence="4 6" id="KW-1133">Transmembrane helix</keyword>
<comment type="caution">
    <text evidence="8">The sequence shown here is derived from an EMBL/GenBank/DDBJ whole genome shotgun (WGS) entry which is preliminary data.</text>
</comment>
<dbReference type="eggNOG" id="COG2271">
    <property type="taxonomic scope" value="Bacteria"/>
</dbReference>
<evidence type="ECO:0000313" key="8">
    <source>
        <dbReference type="EMBL" id="EKU93410.1"/>
    </source>
</evidence>
<dbReference type="PANTHER" id="PTHR11360:SF284">
    <property type="entry name" value="EG:103B4.3 PROTEIN-RELATED"/>
    <property type="match status" value="1"/>
</dbReference>
<name>K9EW59_9LACT</name>
<dbReference type="RefSeq" id="WP_003778299.1">
    <property type="nucleotide sequence ID" value="NZ_JH992959.1"/>
</dbReference>
<dbReference type="InterPro" id="IPR020846">
    <property type="entry name" value="MFS_dom"/>
</dbReference>
<feature type="domain" description="Major facilitator superfamily (MFS) profile" evidence="7">
    <location>
        <begin position="18"/>
        <end position="420"/>
    </location>
</feature>
<evidence type="ECO:0000313" key="9">
    <source>
        <dbReference type="Proteomes" id="UP000009875"/>
    </source>
</evidence>
<dbReference type="PROSITE" id="PS50850">
    <property type="entry name" value="MFS"/>
    <property type="match status" value="1"/>
</dbReference>
<evidence type="ECO:0000256" key="2">
    <source>
        <dbReference type="ARBA" id="ARBA00022448"/>
    </source>
</evidence>
<dbReference type="HOGENOM" id="CLU_001265_59_9_9"/>
<feature type="transmembrane region" description="Helical" evidence="6">
    <location>
        <begin position="109"/>
        <end position="135"/>
    </location>
</feature>
<feature type="transmembrane region" description="Helical" evidence="6">
    <location>
        <begin position="56"/>
        <end position="76"/>
    </location>
</feature>
<accession>K9EW59</accession>
<dbReference type="SUPFAM" id="SSF103473">
    <property type="entry name" value="MFS general substrate transporter"/>
    <property type="match status" value="1"/>
</dbReference>
<keyword evidence="3 6" id="KW-0812">Transmembrane</keyword>
<dbReference type="GO" id="GO:0022857">
    <property type="term" value="F:transmembrane transporter activity"/>
    <property type="evidence" value="ECO:0007669"/>
    <property type="project" value="InterPro"/>
</dbReference>
<feature type="transmembrane region" description="Helical" evidence="6">
    <location>
        <begin position="365"/>
        <end position="388"/>
    </location>
</feature>
<feature type="transmembrane region" description="Helical" evidence="6">
    <location>
        <begin position="303"/>
        <end position="324"/>
    </location>
</feature>
<dbReference type="PANTHER" id="PTHR11360">
    <property type="entry name" value="MONOCARBOXYLATE TRANSPORTER"/>
    <property type="match status" value="1"/>
</dbReference>
<reference evidence="8 9" key="1">
    <citation type="submission" date="2012-09" db="EMBL/GenBank/DDBJ databases">
        <title>The Genome Sequence of Alloiococcus otitis ATCC 51267.</title>
        <authorList>
            <consortium name="The Broad Institute Genome Sequencing Platform"/>
            <person name="Earl A."/>
            <person name="Ward D."/>
            <person name="Feldgarden M."/>
            <person name="Gevers D."/>
            <person name="Huys G."/>
            <person name="Walker B."/>
            <person name="Young S.K."/>
            <person name="Zeng Q."/>
            <person name="Gargeya S."/>
            <person name="Fitzgerald M."/>
            <person name="Haas B."/>
            <person name="Abouelleil A."/>
            <person name="Alvarado L."/>
            <person name="Arachchi H.M."/>
            <person name="Berlin A.M."/>
            <person name="Chapman S.B."/>
            <person name="Goldberg J."/>
            <person name="Griggs A."/>
            <person name="Gujja S."/>
            <person name="Hansen M."/>
            <person name="Howarth C."/>
            <person name="Imamovic A."/>
            <person name="Larimer J."/>
            <person name="McCowen C."/>
            <person name="Montmayeur A."/>
            <person name="Murphy C."/>
            <person name="Neiman D."/>
            <person name="Pearson M."/>
            <person name="Priest M."/>
            <person name="Roberts A."/>
            <person name="Saif S."/>
            <person name="Shea T."/>
            <person name="Sisk P."/>
            <person name="Sykes S."/>
            <person name="Wortman J."/>
            <person name="Nusbaum C."/>
            <person name="Birren B."/>
        </authorList>
    </citation>
    <scope>NUCLEOTIDE SEQUENCE [LARGE SCALE GENOMIC DNA]</scope>
    <source>
        <strain evidence="8 9">ATCC 51267</strain>
    </source>
</reference>
<dbReference type="EMBL" id="AGXA01000021">
    <property type="protein sequence ID" value="EKU93410.1"/>
    <property type="molecule type" value="Genomic_DNA"/>
</dbReference>
<evidence type="ECO:0000256" key="3">
    <source>
        <dbReference type="ARBA" id="ARBA00022692"/>
    </source>
</evidence>
<keyword evidence="2" id="KW-0813">Transport</keyword>
<dbReference type="InterPro" id="IPR011701">
    <property type="entry name" value="MFS"/>
</dbReference>